<dbReference type="SMART" id="SM00849">
    <property type="entry name" value="Lactamase_B"/>
    <property type="match status" value="1"/>
</dbReference>
<dbReference type="InterPro" id="IPR035681">
    <property type="entry name" value="ComA-like_MBL"/>
</dbReference>
<dbReference type="Proteomes" id="UP000676428">
    <property type="component" value="Chromosome"/>
</dbReference>
<keyword evidence="2" id="KW-1003">Cell membrane</keyword>
<feature type="transmembrane region" description="Helical" evidence="6">
    <location>
        <begin position="218"/>
        <end position="238"/>
    </location>
</feature>
<dbReference type="Pfam" id="PF13567">
    <property type="entry name" value="DUF4131"/>
    <property type="match status" value="1"/>
</dbReference>
<dbReference type="PANTHER" id="PTHR30619:SF1">
    <property type="entry name" value="RECOMBINATION PROTEIN 2"/>
    <property type="match status" value="1"/>
</dbReference>
<dbReference type="InterPro" id="IPR004477">
    <property type="entry name" value="ComEC_N"/>
</dbReference>
<dbReference type="Pfam" id="PF03772">
    <property type="entry name" value="Competence"/>
    <property type="match status" value="1"/>
</dbReference>
<feature type="transmembrane region" description="Helical" evidence="6">
    <location>
        <begin position="386"/>
        <end position="407"/>
    </location>
</feature>
<dbReference type="InterPro" id="IPR001279">
    <property type="entry name" value="Metallo-B-lactamas"/>
</dbReference>
<evidence type="ECO:0000256" key="5">
    <source>
        <dbReference type="ARBA" id="ARBA00023136"/>
    </source>
</evidence>
<dbReference type="PANTHER" id="PTHR30619">
    <property type="entry name" value="DNA INTERNALIZATION/COMPETENCE PROTEIN COMEC/REC2"/>
    <property type="match status" value="1"/>
</dbReference>
<dbReference type="InterPro" id="IPR025405">
    <property type="entry name" value="DUF4131"/>
</dbReference>
<evidence type="ECO:0000256" key="1">
    <source>
        <dbReference type="ARBA" id="ARBA00004651"/>
    </source>
</evidence>
<evidence type="ECO:0000256" key="4">
    <source>
        <dbReference type="ARBA" id="ARBA00022989"/>
    </source>
</evidence>
<dbReference type="CDD" id="cd07731">
    <property type="entry name" value="ComA-like_MBL-fold"/>
    <property type="match status" value="1"/>
</dbReference>
<comment type="subcellular location">
    <subcellularLocation>
        <location evidence="1">Cell membrane</location>
        <topology evidence="1">Multi-pass membrane protein</topology>
    </subcellularLocation>
</comment>
<feature type="transmembrane region" description="Helical" evidence="6">
    <location>
        <begin position="445"/>
        <end position="467"/>
    </location>
</feature>
<keyword evidence="9" id="KW-1185">Reference proteome</keyword>
<evidence type="ECO:0000313" key="9">
    <source>
        <dbReference type="Proteomes" id="UP000676428"/>
    </source>
</evidence>
<dbReference type="NCBIfam" id="TIGR00361">
    <property type="entry name" value="ComEC_Rec2"/>
    <property type="match status" value="1"/>
</dbReference>
<dbReference type="SUPFAM" id="SSF56281">
    <property type="entry name" value="Metallo-hydrolase/oxidoreductase"/>
    <property type="match status" value="1"/>
</dbReference>
<dbReference type="Pfam" id="PF00753">
    <property type="entry name" value="Lactamase_B"/>
    <property type="match status" value="1"/>
</dbReference>
<sequence>MDDIVLPFCVVAAGSGRVFIASGTYDTPNCAGKIISLVSSNGDWINIEVAEARTPSDWKPARRWRLGWERQQLPSGDNLPLPQIGEYWQFDVRPRAFPSVLNQGGFNQQRHLLARHITAKGYVFAATKLTPANDGRALLLHGLTTTLQHVDNGDILLALTMGERQLISAQRWQQLRQTGTGHLVAISGLHLSVVALWLYVCCRWLLLRCWPTPGRRNLLLAQVLALGGAGVYAWLAGFGIPVQRALLMLLALVLVNMSMRSVSAWERWLWALTCVLLLDPLAALSGGFWLSFLALALILLEWHRSEPQHNASWRQKLWHWCRQFWRIQWRLCLGLTLVQALLFGGVSLHSFWINLLLVPWFSVVVIPLSLLALLVWSLLQWWWPTAALKLFIWQLADGSLWPAAQLWQLSDQLPGSWSLLPWSLTLSLMFVLVVWVIWYWRPRRLFLWLPCLLLLPALLQAAQWHGWLMAKGWQLHVLDVGQGLAVVVQQGPRALLFDTGASFPSGFSYAERVILPFLAAAGVRQLDYLVISHGDNDHAGGAAVMLAAFPNSQLLTDVAGLPASQGCRPRQWRWQTLNLTLLAPEIAEPGNNGSCVLLISDAQHRVLLPGDIELVGEVALLRQPIAFNADILLAPHHGSKTSSSPDFIRGVRPSWVVFPAGLSNRWQFPRMEVRARYQLVNATQLVSGEQGQISFTLDARGITVASYRQQIAPYWYNRLFGFGNAVNPE</sequence>
<keyword evidence="5 6" id="KW-0472">Membrane</keyword>
<keyword evidence="4 6" id="KW-1133">Transmembrane helix</keyword>
<evidence type="ECO:0000313" key="8">
    <source>
        <dbReference type="EMBL" id="QVK23542.1"/>
    </source>
</evidence>
<keyword evidence="3 6" id="KW-0812">Transmembrane</keyword>
<feature type="transmembrane region" description="Helical" evidence="6">
    <location>
        <begin position="268"/>
        <end position="300"/>
    </location>
</feature>
<dbReference type="InterPro" id="IPR004797">
    <property type="entry name" value="Competence_ComEC/Rec2"/>
</dbReference>
<feature type="transmembrane region" description="Helical" evidence="6">
    <location>
        <begin position="183"/>
        <end position="206"/>
    </location>
</feature>
<feature type="domain" description="Metallo-beta-lactamase" evidence="7">
    <location>
        <begin position="482"/>
        <end position="661"/>
    </location>
</feature>
<evidence type="ECO:0000256" key="2">
    <source>
        <dbReference type="ARBA" id="ARBA00022475"/>
    </source>
</evidence>
<evidence type="ECO:0000259" key="7">
    <source>
        <dbReference type="SMART" id="SM00849"/>
    </source>
</evidence>
<feature type="transmembrane region" description="Helical" evidence="6">
    <location>
        <begin position="419"/>
        <end position="438"/>
    </location>
</feature>
<evidence type="ECO:0000256" key="6">
    <source>
        <dbReference type="SAM" id="Phobius"/>
    </source>
</evidence>
<dbReference type="RefSeq" id="WP_213682166.1">
    <property type="nucleotide sequence ID" value="NZ_CP074572.1"/>
</dbReference>
<dbReference type="NCBIfam" id="TIGR00360">
    <property type="entry name" value="ComEC_N-term"/>
    <property type="match status" value="1"/>
</dbReference>
<proteinExistence type="predicted"/>
<protein>
    <submittedName>
        <fullName evidence="8">DNA internalization-related competence protein ComEC/Rec2</fullName>
    </submittedName>
</protein>
<dbReference type="InterPro" id="IPR036866">
    <property type="entry name" value="RibonucZ/Hydroxyglut_hydro"/>
</dbReference>
<reference evidence="8 9" key="1">
    <citation type="journal article" date="2012" name="Int. J. Syst. Evol. Microbiol.">
        <title>Shewanella dokdonensis sp. nov., isolated from seawater.</title>
        <authorList>
            <person name="Sung H.R."/>
            <person name="Yoon J.H."/>
            <person name="Ghim S.Y."/>
        </authorList>
    </citation>
    <scope>NUCLEOTIDE SEQUENCE [LARGE SCALE GENOMIC DNA]</scope>
    <source>
        <strain evidence="8 9">DSM 23626</strain>
    </source>
</reference>
<accession>A0ABX8DIA4</accession>
<organism evidence="8 9">
    <name type="scientific">Shewanella dokdonensis</name>
    <dbReference type="NCBI Taxonomy" id="712036"/>
    <lineage>
        <taxon>Bacteria</taxon>
        <taxon>Pseudomonadati</taxon>
        <taxon>Pseudomonadota</taxon>
        <taxon>Gammaproteobacteria</taxon>
        <taxon>Alteromonadales</taxon>
        <taxon>Shewanellaceae</taxon>
        <taxon>Shewanella</taxon>
    </lineage>
</organism>
<dbReference type="InterPro" id="IPR052159">
    <property type="entry name" value="Competence_DNA_uptake"/>
</dbReference>
<dbReference type="EMBL" id="CP074572">
    <property type="protein sequence ID" value="QVK23542.1"/>
    <property type="molecule type" value="Genomic_DNA"/>
</dbReference>
<evidence type="ECO:0000256" key="3">
    <source>
        <dbReference type="ARBA" id="ARBA00022692"/>
    </source>
</evidence>
<feature type="transmembrane region" description="Helical" evidence="6">
    <location>
        <begin position="358"/>
        <end position="379"/>
    </location>
</feature>
<name>A0ABX8DIA4_9GAMM</name>
<feature type="transmembrane region" description="Helical" evidence="6">
    <location>
        <begin position="331"/>
        <end position="352"/>
    </location>
</feature>
<dbReference type="Gene3D" id="3.60.15.10">
    <property type="entry name" value="Ribonuclease Z/Hydroxyacylglutathione hydrolase-like"/>
    <property type="match status" value="1"/>
</dbReference>
<gene>
    <name evidence="8" type="ORF">KHX94_01890</name>
</gene>